<evidence type="ECO:0000313" key="1">
    <source>
        <dbReference type="EMBL" id="CAN72298.1"/>
    </source>
</evidence>
<name>A5BFE9_VITVI</name>
<dbReference type="EMBL" id="AM457589">
    <property type="protein sequence ID" value="CAN72298.1"/>
    <property type="molecule type" value="Genomic_DNA"/>
</dbReference>
<sequence length="178" mass="19929">MCFDKGCRSSEVSTTEGAIEVNLAIFTVSWDLQDLSIGVGEQESEPRYAGNGGMNIVADYICRYASTTFEHLLCIVQIRLTEYQSGVGFGYRLQANWIQIPVYSSLIQLTTVVKVGMNYHTACQSVNHQKCWVLSPVAYRSQYTHHLKLHLKNHKFSTAYPDLIPIPLGLPVASKPSR</sequence>
<proteinExistence type="predicted"/>
<gene>
    <name evidence="1" type="ORF">VITISV_009097</name>
</gene>
<accession>A5BFE9</accession>
<protein>
    <submittedName>
        <fullName evidence="1">Uncharacterized protein</fullName>
    </submittedName>
</protein>
<reference evidence="1" key="1">
    <citation type="journal article" date="2007" name="PLoS ONE">
        <title>The first genome sequence of an elite grapevine cultivar (Pinot noir Vitis vinifera L.): coping with a highly heterozygous genome.</title>
        <authorList>
            <person name="Velasco R."/>
            <person name="Zharkikh A."/>
            <person name="Troggio M."/>
            <person name="Cartwright D.A."/>
            <person name="Cestaro A."/>
            <person name="Pruss D."/>
            <person name="Pindo M."/>
            <person name="FitzGerald L.M."/>
            <person name="Vezzulli S."/>
            <person name="Reid J."/>
            <person name="Malacarne G."/>
            <person name="Iliev D."/>
            <person name="Coppola G."/>
            <person name="Wardell B."/>
            <person name="Micheletti D."/>
            <person name="Macalma T."/>
            <person name="Facci M."/>
            <person name="Mitchell J.T."/>
            <person name="Perazzolli M."/>
            <person name="Eldredge G."/>
            <person name="Gatto P."/>
            <person name="Oyzerski R."/>
            <person name="Moretto M."/>
            <person name="Gutin N."/>
            <person name="Stefanini M."/>
            <person name="Chen Y."/>
            <person name="Segala C."/>
            <person name="Davenport C."/>
            <person name="Dematte L."/>
            <person name="Mraz A."/>
            <person name="Battilana J."/>
            <person name="Stormo K."/>
            <person name="Costa F."/>
            <person name="Tao Q."/>
            <person name="Si-Ammour A."/>
            <person name="Harkins T."/>
            <person name="Lackey A."/>
            <person name="Perbost C."/>
            <person name="Taillon B."/>
            <person name="Stella A."/>
            <person name="Solovyev V."/>
            <person name="Fawcett J.A."/>
            <person name="Sterck L."/>
            <person name="Vandepoele K."/>
            <person name="Grando S.M."/>
            <person name="Toppo S."/>
            <person name="Moser C."/>
            <person name="Lanchbury J."/>
            <person name="Bogden R."/>
            <person name="Skolnick M."/>
            <person name="Sgaramella V."/>
            <person name="Bhatnagar S.K."/>
            <person name="Fontana P."/>
            <person name="Gutin A."/>
            <person name="Van de Peer Y."/>
            <person name="Salamini F."/>
            <person name="Viola R."/>
        </authorList>
    </citation>
    <scope>NUCLEOTIDE SEQUENCE</scope>
</reference>
<organism evidence="1">
    <name type="scientific">Vitis vinifera</name>
    <name type="common">Grape</name>
    <dbReference type="NCBI Taxonomy" id="29760"/>
    <lineage>
        <taxon>Eukaryota</taxon>
        <taxon>Viridiplantae</taxon>
        <taxon>Streptophyta</taxon>
        <taxon>Embryophyta</taxon>
        <taxon>Tracheophyta</taxon>
        <taxon>Spermatophyta</taxon>
        <taxon>Magnoliopsida</taxon>
        <taxon>eudicotyledons</taxon>
        <taxon>Gunneridae</taxon>
        <taxon>Pentapetalae</taxon>
        <taxon>rosids</taxon>
        <taxon>Vitales</taxon>
        <taxon>Vitaceae</taxon>
        <taxon>Viteae</taxon>
        <taxon>Vitis</taxon>
    </lineage>
</organism>
<dbReference type="AlphaFoldDB" id="A5BFE9"/>